<comment type="caution">
    <text evidence="2">The sequence shown here is derived from an EMBL/GenBank/DDBJ whole genome shotgun (WGS) entry which is preliminary data.</text>
</comment>
<dbReference type="OrthoDB" id="1083265at2"/>
<keyword evidence="3" id="KW-1185">Reference proteome</keyword>
<dbReference type="RefSeq" id="WP_158462314.1">
    <property type="nucleotide sequence ID" value="NZ_VZAD01000007.1"/>
</dbReference>
<dbReference type="Pfam" id="PF20600">
    <property type="entry name" value="ExoX-like_C"/>
    <property type="match status" value="1"/>
</dbReference>
<name>A0A6A7W7P0_9BACT</name>
<evidence type="ECO:0000313" key="3">
    <source>
        <dbReference type="Proteomes" id="UP000384372"/>
    </source>
</evidence>
<evidence type="ECO:0000313" key="2">
    <source>
        <dbReference type="EMBL" id="MQP10465.1"/>
    </source>
</evidence>
<dbReference type="Proteomes" id="UP000384372">
    <property type="component" value="Unassembled WGS sequence"/>
</dbReference>
<feature type="domain" description="Exodeoxyribonuclease X-like C-terminal" evidence="1">
    <location>
        <begin position="15"/>
        <end position="44"/>
    </location>
</feature>
<protein>
    <recommendedName>
        <fullName evidence="1">Exodeoxyribonuclease X-like C-terminal domain-containing protein</fullName>
    </recommendedName>
</protein>
<evidence type="ECO:0000259" key="1">
    <source>
        <dbReference type="Pfam" id="PF20600"/>
    </source>
</evidence>
<accession>A0A6A7W7P0</accession>
<reference evidence="2 3" key="1">
    <citation type="submission" date="2019-09" db="EMBL/GenBank/DDBJ databases">
        <title>Distinct polysaccharide growth profiles of human intestinal Prevotella copri isolates.</title>
        <authorList>
            <person name="Fehlner-Peach H."/>
            <person name="Magnabosco C."/>
            <person name="Raghavan V."/>
            <person name="Scher J.U."/>
            <person name="Tett A."/>
            <person name="Cox L.M."/>
            <person name="Gottsegen C."/>
            <person name="Watters A."/>
            <person name="Wiltshire- Gordon J.D."/>
            <person name="Segata N."/>
            <person name="Bonneau R."/>
            <person name="Littman D.R."/>
        </authorList>
    </citation>
    <scope>NUCLEOTIDE SEQUENCE [LARGE SCALE GENOMIC DNA]</scope>
    <source>
        <strain evidence="3">iAQ1173</strain>
    </source>
</reference>
<organism evidence="2 3">
    <name type="scientific">Segatella copri</name>
    <dbReference type="NCBI Taxonomy" id="165179"/>
    <lineage>
        <taxon>Bacteria</taxon>
        <taxon>Pseudomonadati</taxon>
        <taxon>Bacteroidota</taxon>
        <taxon>Bacteroidia</taxon>
        <taxon>Bacteroidales</taxon>
        <taxon>Prevotellaceae</taxon>
        <taxon>Segatella</taxon>
    </lineage>
</organism>
<dbReference type="AlphaFoldDB" id="A0A6A7W7P0"/>
<sequence length="135" mass="15714">MNSSNRYFSDIGDTFGFGKHRNQLLCDVMADDPTYLIWCVNNIDNFGMSLQALEQIKLLFPNFPITDTVMQHVGMDYEFQDTSDYVDDSDWQEWEEEPATYERYGGSYAQDEMGYSDDDIDTIFEGDPSAYWNID</sequence>
<gene>
    <name evidence="2" type="ORF">F7D20_00445</name>
</gene>
<dbReference type="EMBL" id="VZAD01000007">
    <property type="protein sequence ID" value="MQP10465.1"/>
    <property type="molecule type" value="Genomic_DNA"/>
</dbReference>
<dbReference type="InterPro" id="IPR046768">
    <property type="entry name" value="ExoX-like_C"/>
</dbReference>
<proteinExistence type="predicted"/>